<protein>
    <submittedName>
        <fullName evidence="2">Uncharacterized protein</fullName>
    </submittedName>
</protein>
<dbReference type="EMBL" id="BAABGP010000008">
    <property type="protein sequence ID" value="GAA4482586.1"/>
    <property type="molecule type" value="Genomic_DNA"/>
</dbReference>
<evidence type="ECO:0000313" key="3">
    <source>
        <dbReference type="Proteomes" id="UP001500731"/>
    </source>
</evidence>
<evidence type="ECO:0000256" key="1">
    <source>
        <dbReference type="SAM" id="MobiDB-lite"/>
    </source>
</evidence>
<feature type="region of interest" description="Disordered" evidence="1">
    <location>
        <begin position="52"/>
        <end position="71"/>
    </location>
</feature>
<name>A0ABP8P9C1_9MICO</name>
<sequence length="71" mass="8026">MTSPAYVELGGLLHEVRPRRRRVEAPAPVVTEHGHRFDPISGYCTRCGRRDTGEAAEGSQAWYADRERSTR</sequence>
<dbReference type="Proteomes" id="UP001500731">
    <property type="component" value="Unassembled WGS sequence"/>
</dbReference>
<gene>
    <name evidence="2" type="ORF">GCM10023171_12800</name>
</gene>
<accession>A0ABP8P9C1</accession>
<reference evidence="3" key="1">
    <citation type="journal article" date="2019" name="Int. J. Syst. Evol. Microbiol.">
        <title>The Global Catalogue of Microorganisms (GCM) 10K type strain sequencing project: providing services to taxonomists for standard genome sequencing and annotation.</title>
        <authorList>
            <consortium name="The Broad Institute Genomics Platform"/>
            <consortium name="The Broad Institute Genome Sequencing Center for Infectious Disease"/>
            <person name="Wu L."/>
            <person name="Ma J."/>
        </authorList>
    </citation>
    <scope>NUCLEOTIDE SEQUENCE [LARGE SCALE GENOMIC DNA]</scope>
    <source>
        <strain evidence="3">JCM 17839</strain>
    </source>
</reference>
<organism evidence="2 3">
    <name type="scientific">Microbacterium panaciterrae</name>
    <dbReference type="NCBI Taxonomy" id="985759"/>
    <lineage>
        <taxon>Bacteria</taxon>
        <taxon>Bacillati</taxon>
        <taxon>Actinomycetota</taxon>
        <taxon>Actinomycetes</taxon>
        <taxon>Micrococcales</taxon>
        <taxon>Microbacteriaceae</taxon>
        <taxon>Microbacterium</taxon>
    </lineage>
</organism>
<proteinExistence type="predicted"/>
<comment type="caution">
    <text evidence="2">The sequence shown here is derived from an EMBL/GenBank/DDBJ whole genome shotgun (WGS) entry which is preliminary data.</text>
</comment>
<dbReference type="RefSeq" id="WP_345185417.1">
    <property type="nucleotide sequence ID" value="NZ_BAABGP010000008.1"/>
</dbReference>
<evidence type="ECO:0000313" key="2">
    <source>
        <dbReference type="EMBL" id="GAA4482586.1"/>
    </source>
</evidence>
<keyword evidence="3" id="KW-1185">Reference proteome</keyword>